<dbReference type="EMBL" id="CADCVE010000087">
    <property type="protein sequence ID" value="CAA9461661.1"/>
    <property type="molecule type" value="Genomic_DNA"/>
</dbReference>
<accession>A0A6J4R3E2</accession>
<gene>
    <name evidence="2" type="ORF">AVDCRST_MAG28-3378</name>
</gene>
<protein>
    <recommendedName>
        <fullName evidence="3">Poly(3-hydroxyalkanoate) polymerase subunit PhaE</fullName>
    </recommendedName>
</protein>
<name>A0A6J4R3E2_9ACTN</name>
<sequence length="268" mass="29671">MTDKSEGRSATSSPTGENRYPDPSGLYRRWFDASEGTLNGEKEGSISPAELEELWKRWFGATAPRESGMEPLWTEMAEDISAKMLSGENLPEDPLRYFLQWYNDTEERWSEAADEILRKSEILEQASYSIEVHARTYQEMRRASEEGSKNLQVPSRLDISRVAKLVVVVENKVDRIEEAFEEFIYGDSEFATAGAVAKAVGSLEERMDRLESNMDHILAALERIGAGGKPAPDVSPGPARGKSHRTAGESTAGADEASNNRANGLGYS</sequence>
<evidence type="ECO:0000256" key="1">
    <source>
        <dbReference type="SAM" id="MobiDB-lite"/>
    </source>
</evidence>
<evidence type="ECO:0008006" key="3">
    <source>
        <dbReference type="Google" id="ProtNLM"/>
    </source>
</evidence>
<proteinExistence type="predicted"/>
<organism evidence="2">
    <name type="scientific">uncultured Rubrobacteraceae bacterium</name>
    <dbReference type="NCBI Taxonomy" id="349277"/>
    <lineage>
        <taxon>Bacteria</taxon>
        <taxon>Bacillati</taxon>
        <taxon>Actinomycetota</taxon>
        <taxon>Rubrobacteria</taxon>
        <taxon>Rubrobacterales</taxon>
        <taxon>Rubrobacteraceae</taxon>
        <taxon>environmental samples</taxon>
    </lineage>
</organism>
<feature type="region of interest" description="Disordered" evidence="1">
    <location>
        <begin position="225"/>
        <end position="268"/>
    </location>
</feature>
<reference evidence="2" key="1">
    <citation type="submission" date="2020-02" db="EMBL/GenBank/DDBJ databases">
        <authorList>
            <person name="Meier V. D."/>
        </authorList>
    </citation>
    <scope>NUCLEOTIDE SEQUENCE</scope>
    <source>
        <strain evidence="2">AVDCRST_MAG28</strain>
    </source>
</reference>
<evidence type="ECO:0000313" key="2">
    <source>
        <dbReference type="EMBL" id="CAA9461661.1"/>
    </source>
</evidence>
<dbReference type="AlphaFoldDB" id="A0A6J4R3E2"/>
<feature type="region of interest" description="Disordered" evidence="1">
    <location>
        <begin position="1"/>
        <end position="27"/>
    </location>
</feature>